<evidence type="ECO:0000313" key="7">
    <source>
        <dbReference type="EMBL" id="GAA5143753.1"/>
    </source>
</evidence>
<comment type="caution">
    <text evidence="7">The sequence shown here is derived from an EMBL/GenBank/DDBJ whole genome shotgun (WGS) entry which is preliminary data.</text>
</comment>
<dbReference type="EMBL" id="BAABKG010000001">
    <property type="protein sequence ID" value="GAA5143753.1"/>
    <property type="molecule type" value="Genomic_DNA"/>
</dbReference>
<keyword evidence="1" id="KW-1003">Cell membrane</keyword>
<evidence type="ECO:0000256" key="4">
    <source>
        <dbReference type="ARBA" id="ARBA00023136"/>
    </source>
</evidence>
<evidence type="ECO:0000256" key="2">
    <source>
        <dbReference type="ARBA" id="ARBA00022692"/>
    </source>
</evidence>
<protein>
    <recommendedName>
        <fullName evidence="6">Lipopolysaccharide assembly protein A domain-containing protein</fullName>
    </recommendedName>
</protein>
<reference evidence="8" key="1">
    <citation type="journal article" date="2019" name="Int. J. Syst. Evol. Microbiol.">
        <title>The Global Catalogue of Microorganisms (GCM) 10K type strain sequencing project: providing services to taxonomists for standard genome sequencing and annotation.</title>
        <authorList>
            <consortium name="The Broad Institute Genomics Platform"/>
            <consortium name="The Broad Institute Genome Sequencing Center for Infectious Disease"/>
            <person name="Wu L."/>
            <person name="Ma J."/>
        </authorList>
    </citation>
    <scope>NUCLEOTIDE SEQUENCE [LARGE SCALE GENOMIC DNA]</scope>
    <source>
        <strain evidence="8">JCM 18459</strain>
    </source>
</reference>
<evidence type="ECO:0000256" key="3">
    <source>
        <dbReference type="ARBA" id="ARBA00022989"/>
    </source>
</evidence>
<dbReference type="RefSeq" id="WP_345455131.1">
    <property type="nucleotide sequence ID" value="NZ_BAABKG010000001.1"/>
</dbReference>
<feature type="domain" description="Lipopolysaccharide assembly protein A" evidence="6">
    <location>
        <begin position="40"/>
        <end position="79"/>
    </location>
</feature>
<feature type="transmembrane region" description="Helical" evidence="5">
    <location>
        <begin position="58"/>
        <end position="79"/>
    </location>
</feature>
<dbReference type="InterPro" id="IPR010445">
    <property type="entry name" value="LapA_dom"/>
</dbReference>
<feature type="transmembrane region" description="Helical" evidence="5">
    <location>
        <begin position="25"/>
        <end position="43"/>
    </location>
</feature>
<evidence type="ECO:0000256" key="5">
    <source>
        <dbReference type="SAM" id="Phobius"/>
    </source>
</evidence>
<dbReference type="Proteomes" id="UP001500221">
    <property type="component" value="Unassembled WGS sequence"/>
</dbReference>
<evidence type="ECO:0000259" key="6">
    <source>
        <dbReference type="Pfam" id="PF06305"/>
    </source>
</evidence>
<keyword evidence="8" id="KW-1185">Reference proteome</keyword>
<gene>
    <name evidence="7" type="ORF">GCM10023340_09930</name>
</gene>
<dbReference type="Pfam" id="PF06305">
    <property type="entry name" value="LapA_dom"/>
    <property type="match status" value="1"/>
</dbReference>
<evidence type="ECO:0000256" key="1">
    <source>
        <dbReference type="ARBA" id="ARBA00022475"/>
    </source>
</evidence>
<name>A0ABP9PHL2_9ACTN</name>
<accession>A0ABP9PHL2</accession>
<organism evidence="7 8">
    <name type="scientific">Nocardioides marinquilinus</name>
    <dbReference type="NCBI Taxonomy" id="1210400"/>
    <lineage>
        <taxon>Bacteria</taxon>
        <taxon>Bacillati</taxon>
        <taxon>Actinomycetota</taxon>
        <taxon>Actinomycetes</taxon>
        <taxon>Propionibacteriales</taxon>
        <taxon>Nocardioidaceae</taxon>
        <taxon>Nocardioides</taxon>
    </lineage>
</organism>
<keyword evidence="2 5" id="KW-0812">Transmembrane</keyword>
<evidence type="ECO:0000313" key="8">
    <source>
        <dbReference type="Proteomes" id="UP001500221"/>
    </source>
</evidence>
<proteinExistence type="predicted"/>
<keyword evidence="4 5" id="KW-0472">Membrane</keyword>
<keyword evidence="3 5" id="KW-1133">Transmembrane helix</keyword>
<sequence length="83" mass="9184">MTDHVQPAPVEQERKRGVRLSPKQVVGLVVLVLAVVFAVQNTAQTEVRFFGGEFEAPLWVLFLGLLLIGVLIGAALTFVRRRD</sequence>